<accession>A0A4R3HYJ0</accession>
<feature type="transmembrane region" description="Helical" evidence="1">
    <location>
        <begin position="145"/>
        <end position="164"/>
    </location>
</feature>
<evidence type="ECO:0000313" key="4">
    <source>
        <dbReference type="Proteomes" id="UP000295382"/>
    </source>
</evidence>
<dbReference type="OrthoDB" id="9808192at2"/>
<feature type="transmembrane region" description="Helical" evidence="1">
    <location>
        <begin position="117"/>
        <end position="133"/>
    </location>
</feature>
<proteinExistence type="predicted"/>
<dbReference type="PIRSF" id="PIRSF016919">
    <property type="entry name" value="HupE_UreJ"/>
    <property type="match status" value="1"/>
</dbReference>
<keyword evidence="1" id="KW-0472">Membrane</keyword>
<keyword evidence="2" id="KW-0732">Signal</keyword>
<feature type="transmembrane region" description="Helical" evidence="1">
    <location>
        <begin position="92"/>
        <end position="110"/>
    </location>
</feature>
<feature type="transmembrane region" description="Helical" evidence="1">
    <location>
        <begin position="39"/>
        <end position="60"/>
    </location>
</feature>
<gene>
    <name evidence="3" type="ORF">EDC30_102176</name>
</gene>
<comment type="caution">
    <text evidence="3">The sequence shown here is derived from an EMBL/GenBank/DDBJ whole genome shotgun (WGS) entry which is preliminary data.</text>
</comment>
<feature type="signal peptide" evidence="2">
    <location>
        <begin position="1"/>
        <end position="23"/>
    </location>
</feature>
<sequence length="195" mass="19985">MSVHFTRAVVLLATLVFSGAALAHPGHAHDAHGAVAGMLHPLMGLDHLLAMLAIGIWAARLGGHARWLVPGSFVACMLVAAGLAMAGIDLPMMETGIALSVLLSGLLLALSVKVSPVAGMIVVACFAFFHGYAHGVEMPVMASPWLYAGGFTLTTAVLHGMGVLTGTALSRRRWTLPAVGTAIAACGGWMLTALA</sequence>
<name>A0A4R3HYJ0_PAULE</name>
<keyword evidence="4" id="KW-1185">Reference proteome</keyword>
<keyword evidence="1" id="KW-1133">Transmembrane helix</keyword>
<feature type="transmembrane region" description="Helical" evidence="1">
    <location>
        <begin position="176"/>
        <end position="194"/>
    </location>
</feature>
<feature type="chain" id="PRO_5020961261" evidence="2">
    <location>
        <begin position="24"/>
        <end position="195"/>
    </location>
</feature>
<dbReference type="Proteomes" id="UP000295382">
    <property type="component" value="Unassembled WGS sequence"/>
</dbReference>
<protein>
    <submittedName>
        <fullName evidence="3">Urease accessory protein</fullName>
    </submittedName>
</protein>
<evidence type="ECO:0000256" key="1">
    <source>
        <dbReference type="SAM" id="Phobius"/>
    </source>
</evidence>
<dbReference type="Pfam" id="PF04955">
    <property type="entry name" value="HupE_UreJ"/>
    <property type="match status" value="1"/>
</dbReference>
<dbReference type="EMBL" id="SLZQ01000002">
    <property type="protein sequence ID" value="TCS38437.1"/>
    <property type="molecule type" value="Genomic_DNA"/>
</dbReference>
<dbReference type="AlphaFoldDB" id="A0A4R3HYJ0"/>
<dbReference type="RefSeq" id="WP_132257510.1">
    <property type="nucleotide sequence ID" value="NZ_SLZQ01000002.1"/>
</dbReference>
<feature type="transmembrane region" description="Helical" evidence="1">
    <location>
        <begin position="67"/>
        <end position="86"/>
    </location>
</feature>
<keyword evidence="1" id="KW-0812">Transmembrane</keyword>
<evidence type="ECO:0000313" key="3">
    <source>
        <dbReference type="EMBL" id="TCS38437.1"/>
    </source>
</evidence>
<evidence type="ECO:0000256" key="2">
    <source>
        <dbReference type="SAM" id="SignalP"/>
    </source>
</evidence>
<organism evidence="3 4">
    <name type="scientific">Paucimonas lemoignei</name>
    <name type="common">Pseudomonas lemoignei</name>
    <dbReference type="NCBI Taxonomy" id="29443"/>
    <lineage>
        <taxon>Bacteria</taxon>
        <taxon>Pseudomonadati</taxon>
        <taxon>Pseudomonadota</taxon>
        <taxon>Betaproteobacteria</taxon>
        <taxon>Burkholderiales</taxon>
        <taxon>Burkholderiaceae</taxon>
        <taxon>Paucimonas</taxon>
    </lineage>
</organism>
<reference evidence="3 4" key="1">
    <citation type="submission" date="2019-03" db="EMBL/GenBank/DDBJ databases">
        <title>Genomic Encyclopedia of Type Strains, Phase IV (KMG-IV): sequencing the most valuable type-strain genomes for metagenomic binning, comparative biology and taxonomic classification.</title>
        <authorList>
            <person name="Goeker M."/>
        </authorList>
    </citation>
    <scope>NUCLEOTIDE SEQUENCE [LARGE SCALE GENOMIC DNA]</scope>
    <source>
        <strain evidence="3 4">DSM 7445</strain>
    </source>
</reference>
<dbReference type="InterPro" id="IPR007038">
    <property type="entry name" value="HupE_UreJ"/>
</dbReference>